<gene>
    <name evidence="7" type="primary">efpA2</name>
    <name evidence="7" type="ORF">AHOG_10295</name>
</gene>
<dbReference type="Proteomes" id="UP000204221">
    <property type="component" value="Chromosome"/>
</dbReference>
<dbReference type="EMBL" id="CP022521">
    <property type="protein sequence ID" value="ASO19702.1"/>
    <property type="molecule type" value="Genomic_DNA"/>
</dbReference>
<keyword evidence="6" id="KW-0472">Membrane</keyword>
<dbReference type="AlphaFoldDB" id="A0A221W1M3"/>
<keyword evidence="2" id="KW-0813">Transport</keyword>
<evidence type="ECO:0000256" key="1">
    <source>
        <dbReference type="ARBA" id="ARBA00004651"/>
    </source>
</evidence>
<dbReference type="InterPro" id="IPR036259">
    <property type="entry name" value="MFS_trans_sf"/>
</dbReference>
<evidence type="ECO:0000256" key="4">
    <source>
        <dbReference type="ARBA" id="ARBA00022692"/>
    </source>
</evidence>
<dbReference type="RefSeq" id="WP_093941167.1">
    <property type="nucleotide sequence ID" value="NZ_CP022521.1"/>
</dbReference>
<accession>A0A221W1M3</accession>
<dbReference type="Gene3D" id="1.20.1250.20">
    <property type="entry name" value="MFS general substrate transporter like domains"/>
    <property type="match status" value="1"/>
</dbReference>
<dbReference type="KEGG" id="ahg:AHOG_10295"/>
<dbReference type="SUPFAM" id="SSF103473">
    <property type="entry name" value="MFS general substrate transporter"/>
    <property type="match status" value="1"/>
</dbReference>
<comment type="subcellular location">
    <subcellularLocation>
        <location evidence="1">Cell membrane</location>
        <topology evidence="1">Multi-pass membrane protein</topology>
    </subcellularLocation>
</comment>
<keyword evidence="8" id="KW-1185">Reference proteome</keyword>
<keyword evidence="4" id="KW-0812">Transmembrane</keyword>
<evidence type="ECO:0000313" key="7">
    <source>
        <dbReference type="EMBL" id="ASO19702.1"/>
    </source>
</evidence>
<evidence type="ECO:0000256" key="5">
    <source>
        <dbReference type="ARBA" id="ARBA00022989"/>
    </source>
</evidence>
<dbReference type="OrthoDB" id="7375466at2"/>
<dbReference type="PROSITE" id="PS50850">
    <property type="entry name" value="MFS"/>
    <property type="match status" value="1"/>
</dbReference>
<dbReference type="Gene3D" id="1.20.1720.10">
    <property type="entry name" value="Multidrug resistance protein D"/>
    <property type="match status" value="1"/>
</dbReference>
<dbReference type="Pfam" id="PF07690">
    <property type="entry name" value="MFS_1"/>
    <property type="match status" value="1"/>
</dbReference>
<dbReference type="PANTHER" id="PTHR42718:SF46">
    <property type="entry name" value="BLR6921 PROTEIN"/>
    <property type="match status" value="1"/>
</dbReference>
<evidence type="ECO:0000256" key="6">
    <source>
        <dbReference type="ARBA" id="ARBA00023136"/>
    </source>
</evidence>
<dbReference type="InterPro" id="IPR020846">
    <property type="entry name" value="MFS_dom"/>
</dbReference>
<keyword evidence="5" id="KW-1133">Transmembrane helix</keyword>
<keyword evidence="3" id="KW-1003">Cell membrane</keyword>
<name>A0A221W1M3_9PSEU</name>
<reference evidence="7 8" key="1">
    <citation type="submission" date="2017-07" db="EMBL/GenBank/DDBJ databases">
        <title>Complete genome sequence of Actinoalloteichus hoggarensis DSM 45943, type strain of Actinoalloteichus hoggarensis.</title>
        <authorList>
            <person name="Ruckert C."/>
            <person name="Nouioui I."/>
            <person name="Willmese J."/>
            <person name="van Wezel G."/>
            <person name="Klenk H.-P."/>
            <person name="Kalinowski J."/>
            <person name="Zotchev S.B."/>
        </authorList>
    </citation>
    <scope>NUCLEOTIDE SEQUENCE [LARGE SCALE GENOMIC DNA]</scope>
    <source>
        <strain evidence="7 8">DSM 45943</strain>
    </source>
</reference>
<evidence type="ECO:0000256" key="3">
    <source>
        <dbReference type="ARBA" id="ARBA00022475"/>
    </source>
</evidence>
<sequence length="477" mass="48364">MSDDTAPATTVTRPRVPRGVAMAGLAVAMFLVVFSTAMVNLAGPAIRESLRLSAAELTMVASGYLVALAGLLLLGGRLADLLGPRRIFLAGMTGYLAASVFCALAADGFMLISARVVQGIGAAVLMPSSLALLLSLHPSPAGRTRAMGVWGVVTGLGSLLGVFFGGTLTELLGWQAVFWTPVPFGVVSAFMVWYAVQASPRRPGRFDVLGAVTITVAISALAVSLILAAEVGWGSPGTVIGFGLGVVSLLSFVIVERRCSHPLVPLGIVRDRRVILPGSLIMMLGATMTSLLFFLPLYQQEALGMGAPATGLAQTPFAGMIILGSAVAPTLARLIGPQRALQVALALLLAGLLLLAPEPTAGGISLSLIGAFLLLGTGFGIGTITTTTMAVRDSREGESGLVSGVISTAQQLGGAVGLAALAGIAIGSATAGEDISFTTAFLAQSTLIAAAFAVSLIPFGRTPGVESPTAATTVGTR</sequence>
<dbReference type="PANTHER" id="PTHR42718">
    <property type="entry name" value="MAJOR FACILITATOR SUPERFAMILY MULTIDRUG TRANSPORTER MFSC"/>
    <property type="match status" value="1"/>
</dbReference>
<dbReference type="InterPro" id="IPR011701">
    <property type="entry name" value="MFS"/>
</dbReference>
<organism evidence="7 8">
    <name type="scientific">Actinoalloteichus hoggarensis</name>
    <dbReference type="NCBI Taxonomy" id="1470176"/>
    <lineage>
        <taxon>Bacteria</taxon>
        <taxon>Bacillati</taxon>
        <taxon>Actinomycetota</taxon>
        <taxon>Actinomycetes</taxon>
        <taxon>Pseudonocardiales</taxon>
        <taxon>Pseudonocardiaceae</taxon>
        <taxon>Actinoalloteichus</taxon>
    </lineage>
</organism>
<proteinExistence type="predicted"/>
<dbReference type="GO" id="GO:0005886">
    <property type="term" value="C:plasma membrane"/>
    <property type="evidence" value="ECO:0007669"/>
    <property type="project" value="UniProtKB-SubCell"/>
</dbReference>
<evidence type="ECO:0000256" key="2">
    <source>
        <dbReference type="ARBA" id="ARBA00022448"/>
    </source>
</evidence>
<dbReference type="GO" id="GO:0022857">
    <property type="term" value="F:transmembrane transporter activity"/>
    <property type="evidence" value="ECO:0007669"/>
    <property type="project" value="InterPro"/>
</dbReference>
<evidence type="ECO:0000313" key="8">
    <source>
        <dbReference type="Proteomes" id="UP000204221"/>
    </source>
</evidence>
<protein>
    <submittedName>
        <fullName evidence="7">Putative MFS-type transporter EfpA</fullName>
    </submittedName>
</protein>